<reference evidence="4 5" key="1">
    <citation type="submission" date="2015-08" db="EMBL/GenBank/DDBJ databases">
        <title>Complete genome sequence of Sulfurifustis variabilis.</title>
        <authorList>
            <person name="Miura A."/>
            <person name="Kojima H."/>
            <person name="Fukui M."/>
        </authorList>
    </citation>
    <scope>NUCLEOTIDE SEQUENCE [LARGE SCALE GENOMIC DNA]</scope>
    <source>
        <strain evidence="5">skN76</strain>
    </source>
</reference>
<name>A0A1B4V5P2_9GAMM</name>
<evidence type="ECO:0000259" key="3">
    <source>
        <dbReference type="Pfam" id="PF13202"/>
    </source>
</evidence>
<dbReference type="SUPFAM" id="SSF47473">
    <property type="entry name" value="EF-hand"/>
    <property type="match status" value="1"/>
</dbReference>
<dbReference type="InterPro" id="IPR011992">
    <property type="entry name" value="EF-hand-dom_pair"/>
</dbReference>
<organism evidence="4 5">
    <name type="scientific">Sulfurifustis variabilis</name>
    <dbReference type="NCBI Taxonomy" id="1675686"/>
    <lineage>
        <taxon>Bacteria</taxon>
        <taxon>Pseudomonadati</taxon>
        <taxon>Pseudomonadota</taxon>
        <taxon>Gammaproteobacteria</taxon>
        <taxon>Acidiferrobacterales</taxon>
        <taxon>Acidiferrobacteraceae</taxon>
        <taxon>Sulfurifustis</taxon>
    </lineage>
</organism>
<dbReference type="Gene3D" id="1.10.238.10">
    <property type="entry name" value="EF-hand"/>
    <property type="match status" value="1"/>
</dbReference>
<evidence type="ECO:0000256" key="2">
    <source>
        <dbReference type="SAM" id="SignalP"/>
    </source>
</evidence>
<dbReference type="EMBL" id="AP014936">
    <property type="protein sequence ID" value="BAU48859.1"/>
    <property type="molecule type" value="Genomic_DNA"/>
</dbReference>
<feature type="compositionally biased region" description="Basic and acidic residues" evidence="1">
    <location>
        <begin position="76"/>
        <end position="97"/>
    </location>
</feature>
<dbReference type="PROSITE" id="PS00018">
    <property type="entry name" value="EF_HAND_1"/>
    <property type="match status" value="1"/>
</dbReference>
<feature type="signal peptide" evidence="2">
    <location>
        <begin position="1"/>
        <end position="23"/>
    </location>
</feature>
<dbReference type="KEGG" id="sva:SVA_2309"/>
<feature type="region of interest" description="Disordered" evidence="1">
    <location>
        <begin position="44"/>
        <end position="97"/>
    </location>
</feature>
<dbReference type="GO" id="GO:0005509">
    <property type="term" value="F:calcium ion binding"/>
    <property type="evidence" value="ECO:0007669"/>
    <property type="project" value="InterPro"/>
</dbReference>
<dbReference type="AlphaFoldDB" id="A0A1B4V5P2"/>
<evidence type="ECO:0000313" key="4">
    <source>
        <dbReference type="EMBL" id="BAU48859.1"/>
    </source>
</evidence>
<dbReference type="InterPro" id="IPR002048">
    <property type="entry name" value="EF_hand_dom"/>
</dbReference>
<proteinExistence type="predicted"/>
<dbReference type="InterPro" id="IPR018247">
    <property type="entry name" value="EF_Hand_1_Ca_BS"/>
</dbReference>
<sequence>MNTLNKAAIVALAVSAFSFTAYAAQEGKGAKAGEWASFQKVDADGNGMVSKEEAGSVQGLDFSKADRNSDGQLSKSEYEAAKKGQKPERKQEKSGSR</sequence>
<dbReference type="Pfam" id="PF13202">
    <property type="entry name" value="EF-hand_5"/>
    <property type="match status" value="2"/>
</dbReference>
<keyword evidence="2" id="KW-0732">Signal</keyword>
<gene>
    <name evidence="4" type="ORF">SVA_2309</name>
</gene>
<dbReference type="OrthoDB" id="6089795at2"/>
<feature type="chain" id="PRO_5008571182" description="EF-hand domain-containing protein" evidence="2">
    <location>
        <begin position="24"/>
        <end position="97"/>
    </location>
</feature>
<evidence type="ECO:0000313" key="5">
    <source>
        <dbReference type="Proteomes" id="UP000218899"/>
    </source>
</evidence>
<accession>A0A1B4V5P2</accession>
<dbReference type="RefSeq" id="WP_096462924.1">
    <property type="nucleotide sequence ID" value="NZ_AP014936.1"/>
</dbReference>
<protein>
    <recommendedName>
        <fullName evidence="3">EF-hand domain-containing protein</fullName>
    </recommendedName>
</protein>
<feature type="domain" description="EF-hand" evidence="3">
    <location>
        <begin position="37"/>
        <end position="53"/>
    </location>
</feature>
<keyword evidence="5" id="KW-1185">Reference proteome</keyword>
<dbReference type="Proteomes" id="UP000218899">
    <property type="component" value="Chromosome"/>
</dbReference>
<feature type="domain" description="EF-hand" evidence="3">
    <location>
        <begin position="61"/>
        <end position="79"/>
    </location>
</feature>
<evidence type="ECO:0000256" key="1">
    <source>
        <dbReference type="SAM" id="MobiDB-lite"/>
    </source>
</evidence>